<name>A0A0L6U8Q6_9BASI</name>
<dbReference type="VEuPathDB" id="FungiDB:VP01_8731g1"/>
<dbReference type="PANTHER" id="PTHR46564:SF1">
    <property type="entry name" value="TRANSPOSASE"/>
    <property type="match status" value="1"/>
</dbReference>
<accession>A0A0L6U8Q6</accession>
<sequence>MLLDGKSQNFICDSLGYSISRQSFKRWMDIFEQKKCIVHDPETYATWGTTATLTN</sequence>
<comment type="caution">
    <text evidence="1">The sequence shown here is derived from an EMBL/GenBank/DDBJ whole genome shotgun (WGS) entry which is preliminary data.</text>
</comment>
<dbReference type="Proteomes" id="UP000037035">
    <property type="component" value="Unassembled WGS sequence"/>
</dbReference>
<protein>
    <submittedName>
        <fullName evidence="1">Uncharacterized protein</fullName>
    </submittedName>
</protein>
<proteinExistence type="predicted"/>
<reference evidence="1 2" key="1">
    <citation type="submission" date="2015-08" db="EMBL/GenBank/DDBJ databases">
        <title>Next Generation Sequencing and Analysis of the Genome of Puccinia sorghi L Schw, the Causal Agent of Maize Common Rust.</title>
        <authorList>
            <person name="Rochi L."/>
            <person name="Burguener G."/>
            <person name="Darino M."/>
            <person name="Turjanski A."/>
            <person name="Kreff E."/>
            <person name="Dieguez M.J."/>
            <person name="Sacco F."/>
        </authorList>
    </citation>
    <scope>NUCLEOTIDE SEQUENCE [LARGE SCALE GENOMIC DNA]</scope>
    <source>
        <strain evidence="1 2">RO10H11247</strain>
    </source>
</reference>
<evidence type="ECO:0000313" key="2">
    <source>
        <dbReference type="Proteomes" id="UP000037035"/>
    </source>
</evidence>
<organism evidence="1 2">
    <name type="scientific">Puccinia sorghi</name>
    <dbReference type="NCBI Taxonomy" id="27349"/>
    <lineage>
        <taxon>Eukaryota</taxon>
        <taxon>Fungi</taxon>
        <taxon>Dikarya</taxon>
        <taxon>Basidiomycota</taxon>
        <taxon>Pucciniomycotina</taxon>
        <taxon>Pucciniomycetes</taxon>
        <taxon>Pucciniales</taxon>
        <taxon>Pucciniaceae</taxon>
        <taxon>Puccinia</taxon>
    </lineage>
</organism>
<evidence type="ECO:0000313" key="1">
    <source>
        <dbReference type="EMBL" id="KNZ44881.1"/>
    </source>
</evidence>
<dbReference type="PANTHER" id="PTHR46564">
    <property type="entry name" value="TRANSPOSASE"/>
    <property type="match status" value="1"/>
</dbReference>
<gene>
    <name evidence="1" type="ORF">VP01_8731g1</name>
</gene>
<dbReference type="EMBL" id="LAVV01014306">
    <property type="protein sequence ID" value="KNZ44881.1"/>
    <property type="molecule type" value="Genomic_DNA"/>
</dbReference>
<keyword evidence="2" id="KW-1185">Reference proteome</keyword>
<dbReference type="AlphaFoldDB" id="A0A0L6U8Q6"/>